<dbReference type="GO" id="GO:0004315">
    <property type="term" value="F:3-oxoacyl-[acyl-carrier-protein] synthase activity"/>
    <property type="evidence" value="ECO:0007669"/>
    <property type="project" value="InterPro"/>
</dbReference>
<evidence type="ECO:0000313" key="3">
    <source>
        <dbReference type="EMBL" id="KAG5674207.1"/>
    </source>
</evidence>
<dbReference type="InterPro" id="IPR050091">
    <property type="entry name" value="PKS_NRPS_Biosynth_Enz"/>
</dbReference>
<dbReference type="AlphaFoldDB" id="A0A9J6BWC8"/>
<protein>
    <recommendedName>
        <fullName evidence="2">Ketosynthase family 3 (KS3) domain-containing protein</fullName>
    </recommendedName>
</protein>
<evidence type="ECO:0000259" key="2">
    <source>
        <dbReference type="PROSITE" id="PS52004"/>
    </source>
</evidence>
<keyword evidence="1" id="KW-0808">Transferase</keyword>
<proteinExistence type="predicted"/>
<dbReference type="PROSITE" id="PS00606">
    <property type="entry name" value="KS3_1"/>
    <property type="match status" value="1"/>
</dbReference>
<dbReference type="GO" id="GO:0006633">
    <property type="term" value="P:fatty acid biosynthetic process"/>
    <property type="evidence" value="ECO:0007669"/>
    <property type="project" value="InterPro"/>
</dbReference>
<comment type="caution">
    <text evidence="3">The sequence shown here is derived from an EMBL/GenBank/DDBJ whole genome shotgun (WGS) entry which is preliminary data.</text>
</comment>
<feature type="domain" description="Ketosynthase family 3 (KS3)" evidence="2">
    <location>
        <begin position="1"/>
        <end position="124"/>
    </location>
</feature>
<dbReference type="Gene3D" id="3.40.47.10">
    <property type="match status" value="1"/>
</dbReference>
<dbReference type="InterPro" id="IPR018201">
    <property type="entry name" value="Ketoacyl_synth_AS"/>
</dbReference>
<name>A0A9J6BWC8_POLVA</name>
<dbReference type="InterPro" id="IPR014030">
    <property type="entry name" value="Ketoacyl_synth_N"/>
</dbReference>
<accession>A0A9J6BWC8</accession>
<dbReference type="EMBL" id="JADBJN010000003">
    <property type="protein sequence ID" value="KAG5674207.1"/>
    <property type="molecule type" value="Genomic_DNA"/>
</dbReference>
<evidence type="ECO:0000256" key="1">
    <source>
        <dbReference type="ARBA" id="ARBA00022679"/>
    </source>
</evidence>
<sequence length="124" mass="12992">MANRVSYALGLCGPSFTVDTACSSSAYALDCAFHYIQSGVCDAALVGGTQLNLNCGVTQEYSKLGILANDGVCRPFDENATGFARADTIYERTYLPHPRFPVSLAGLGVPSPVVASVESMSQAC</sequence>
<dbReference type="OrthoDB" id="329835at2759"/>
<dbReference type="InterPro" id="IPR016039">
    <property type="entry name" value="Thiolase-like"/>
</dbReference>
<dbReference type="PANTHER" id="PTHR43775">
    <property type="entry name" value="FATTY ACID SYNTHASE"/>
    <property type="match status" value="1"/>
</dbReference>
<dbReference type="InterPro" id="IPR020841">
    <property type="entry name" value="PKS_Beta-ketoAc_synthase_dom"/>
</dbReference>
<dbReference type="Proteomes" id="UP001107558">
    <property type="component" value="Chromosome 3"/>
</dbReference>
<dbReference type="GO" id="GO:0004312">
    <property type="term" value="F:fatty acid synthase activity"/>
    <property type="evidence" value="ECO:0007669"/>
    <property type="project" value="TreeGrafter"/>
</dbReference>
<keyword evidence="4" id="KW-1185">Reference proteome</keyword>
<dbReference type="SUPFAM" id="SSF53901">
    <property type="entry name" value="Thiolase-like"/>
    <property type="match status" value="1"/>
</dbReference>
<dbReference type="PANTHER" id="PTHR43775:SF23">
    <property type="entry name" value="FATTY ACID SYNTHASE 3"/>
    <property type="match status" value="1"/>
</dbReference>
<dbReference type="PROSITE" id="PS52004">
    <property type="entry name" value="KS3_2"/>
    <property type="match status" value="1"/>
</dbReference>
<gene>
    <name evidence="3" type="ORF">PVAND_004187</name>
</gene>
<reference evidence="3" key="1">
    <citation type="submission" date="2021-03" db="EMBL/GenBank/DDBJ databases">
        <title>Chromosome level genome of the anhydrobiotic midge Polypedilum vanderplanki.</title>
        <authorList>
            <person name="Yoshida Y."/>
            <person name="Kikawada T."/>
            <person name="Gusev O."/>
        </authorList>
    </citation>
    <scope>NUCLEOTIDE SEQUENCE</scope>
    <source>
        <strain evidence="3">NIAS01</strain>
        <tissue evidence="3">Whole body or cell culture</tissue>
    </source>
</reference>
<evidence type="ECO:0000313" key="4">
    <source>
        <dbReference type="Proteomes" id="UP001107558"/>
    </source>
</evidence>
<organism evidence="3 4">
    <name type="scientific">Polypedilum vanderplanki</name>
    <name type="common">Sleeping chironomid midge</name>
    <dbReference type="NCBI Taxonomy" id="319348"/>
    <lineage>
        <taxon>Eukaryota</taxon>
        <taxon>Metazoa</taxon>
        <taxon>Ecdysozoa</taxon>
        <taxon>Arthropoda</taxon>
        <taxon>Hexapoda</taxon>
        <taxon>Insecta</taxon>
        <taxon>Pterygota</taxon>
        <taxon>Neoptera</taxon>
        <taxon>Endopterygota</taxon>
        <taxon>Diptera</taxon>
        <taxon>Nematocera</taxon>
        <taxon>Chironomoidea</taxon>
        <taxon>Chironomidae</taxon>
        <taxon>Chironominae</taxon>
        <taxon>Polypedilum</taxon>
        <taxon>Polypedilum</taxon>
    </lineage>
</organism>
<dbReference type="Pfam" id="PF00109">
    <property type="entry name" value="ketoacyl-synt"/>
    <property type="match status" value="1"/>
</dbReference>